<dbReference type="GO" id="GO:0051082">
    <property type="term" value="F:unfolded protein binding"/>
    <property type="evidence" value="ECO:0007669"/>
    <property type="project" value="TreeGrafter"/>
</dbReference>
<comment type="caution">
    <text evidence="4">The sequence shown here is derived from an EMBL/GenBank/DDBJ whole genome shotgun (WGS) entry which is preliminary data.</text>
</comment>
<dbReference type="CDD" id="cd06257">
    <property type="entry name" value="DnaJ"/>
    <property type="match status" value="1"/>
</dbReference>
<dbReference type="InterPro" id="IPR001623">
    <property type="entry name" value="DnaJ_domain"/>
</dbReference>
<dbReference type="InterPro" id="IPR036869">
    <property type="entry name" value="J_dom_sf"/>
</dbReference>
<organism evidence="4 5">
    <name type="scientific">candidate division KSB3 bacterium</name>
    <dbReference type="NCBI Taxonomy" id="2044937"/>
    <lineage>
        <taxon>Bacteria</taxon>
        <taxon>candidate division KSB3</taxon>
    </lineage>
</organism>
<dbReference type="GO" id="GO:0005737">
    <property type="term" value="C:cytoplasm"/>
    <property type="evidence" value="ECO:0007669"/>
    <property type="project" value="TreeGrafter"/>
</dbReference>
<feature type="domain" description="J" evidence="3">
    <location>
        <begin position="33"/>
        <end position="97"/>
    </location>
</feature>
<dbReference type="PROSITE" id="PS50076">
    <property type="entry name" value="DNAJ_2"/>
    <property type="match status" value="1"/>
</dbReference>
<dbReference type="PANTHER" id="PTHR43096">
    <property type="entry name" value="DNAJ HOMOLOG 1, MITOCHONDRIAL-RELATED"/>
    <property type="match status" value="1"/>
</dbReference>
<dbReference type="Pfam" id="PF00226">
    <property type="entry name" value="DnaJ"/>
    <property type="match status" value="1"/>
</dbReference>
<dbReference type="SUPFAM" id="SSF46565">
    <property type="entry name" value="Chaperone J-domain"/>
    <property type="match status" value="1"/>
</dbReference>
<evidence type="ECO:0000256" key="1">
    <source>
        <dbReference type="ARBA" id="ARBA00023186"/>
    </source>
</evidence>
<evidence type="ECO:0000313" key="5">
    <source>
        <dbReference type="Proteomes" id="UP000649604"/>
    </source>
</evidence>
<gene>
    <name evidence="4" type="ORF">GF339_13885</name>
</gene>
<dbReference type="SMART" id="SM00271">
    <property type="entry name" value="DnaJ"/>
    <property type="match status" value="1"/>
</dbReference>
<dbReference type="Gene3D" id="1.10.287.110">
    <property type="entry name" value="DnaJ domain"/>
    <property type="match status" value="1"/>
</dbReference>
<proteinExistence type="predicted"/>
<dbReference type="GO" id="GO:0042026">
    <property type="term" value="P:protein refolding"/>
    <property type="evidence" value="ECO:0007669"/>
    <property type="project" value="TreeGrafter"/>
</dbReference>
<dbReference type="AlphaFoldDB" id="A0A9D5JXB1"/>
<evidence type="ECO:0000259" key="3">
    <source>
        <dbReference type="PROSITE" id="PS50076"/>
    </source>
</evidence>
<reference evidence="4" key="1">
    <citation type="submission" date="2019-11" db="EMBL/GenBank/DDBJ databases">
        <title>Microbial mats filling the niche in hypersaline microbial mats.</title>
        <authorList>
            <person name="Wong H.L."/>
            <person name="Macleod F.I."/>
            <person name="White R.A. III"/>
            <person name="Burns B.P."/>
        </authorList>
    </citation>
    <scope>NUCLEOTIDE SEQUENCE</scope>
    <source>
        <strain evidence="4">Rbin_158</strain>
    </source>
</reference>
<dbReference type="Proteomes" id="UP000649604">
    <property type="component" value="Unassembled WGS sequence"/>
</dbReference>
<accession>A0A9D5JXB1</accession>
<dbReference type="PANTHER" id="PTHR43096:SF52">
    <property type="entry name" value="DNAJ HOMOLOG 1, MITOCHONDRIAL-RELATED"/>
    <property type="match status" value="1"/>
</dbReference>
<sequence>MGWGSHASLLRARTIEAGVLRAEQGVCGVLAMNYYEILGIRKNSTLPEIKKAYKTLAKKYHPDTSSEETCKEEFLVIQKAYEVLKDPRSRRQHDQDLSQQSPVAQRSGPSRRRSASRLEWLFETQIGHARRPDVAESLQVEVILSPEEARHGGTYTLAPPVERICSVCRGLSQAFWIRCARCGNTGREQINLRIPHRVPPGVTDGTREHLVIQEGGVSALEIEIVYTVAPGVWF</sequence>
<evidence type="ECO:0000313" key="4">
    <source>
        <dbReference type="EMBL" id="MBD3325671.1"/>
    </source>
</evidence>
<dbReference type="EMBL" id="WJJP01000448">
    <property type="protein sequence ID" value="MBD3325671.1"/>
    <property type="molecule type" value="Genomic_DNA"/>
</dbReference>
<protein>
    <submittedName>
        <fullName evidence="4">DnaJ domain-containing protein</fullName>
    </submittedName>
</protein>
<keyword evidence="1" id="KW-0143">Chaperone</keyword>
<feature type="region of interest" description="Disordered" evidence="2">
    <location>
        <begin position="88"/>
        <end position="112"/>
    </location>
</feature>
<evidence type="ECO:0000256" key="2">
    <source>
        <dbReference type="SAM" id="MobiDB-lite"/>
    </source>
</evidence>
<dbReference type="PRINTS" id="PR00625">
    <property type="entry name" value="JDOMAIN"/>
</dbReference>
<name>A0A9D5JXB1_9BACT</name>